<name>A0A3M0BMT8_9AQUI</name>
<organism evidence="1 2">
    <name type="scientific">Hydrogenothermus marinus</name>
    <dbReference type="NCBI Taxonomy" id="133270"/>
    <lineage>
        <taxon>Bacteria</taxon>
        <taxon>Pseudomonadati</taxon>
        <taxon>Aquificota</taxon>
        <taxon>Aquificia</taxon>
        <taxon>Aquificales</taxon>
        <taxon>Hydrogenothermaceae</taxon>
        <taxon>Hydrogenothermus</taxon>
    </lineage>
</organism>
<gene>
    <name evidence="1" type="ORF">CLV39_0196</name>
</gene>
<dbReference type="AlphaFoldDB" id="A0A3M0BMT8"/>
<evidence type="ECO:0000313" key="1">
    <source>
        <dbReference type="EMBL" id="RMA97579.1"/>
    </source>
</evidence>
<protein>
    <submittedName>
        <fullName evidence="1">Uncharacterized protein</fullName>
    </submittedName>
</protein>
<keyword evidence="2" id="KW-1185">Reference proteome</keyword>
<accession>A0A3M0BMT8</accession>
<evidence type="ECO:0000313" key="2">
    <source>
        <dbReference type="Proteomes" id="UP000280842"/>
    </source>
</evidence>
<reference evidence="1 2" key="1">
    <citation type="submission" date="2018-10" db="EMBL/GenBank/DDBJ databases">
        <title>Genomic Encyclopedia of Archaeal and Bacterial Type Strains, Phase II (KMG-II): from individual species to whole genera.</title>
        <authorList>
            <person name="Goeker M."/>
        </authorList>
    </citation>
    <scope>NUCLEOTIDE SEQUENCE [LARGE SCALE GENOMIC DNA]</scope>
    <source>
        <strain evidence="1 2">VM1</strain>
    </source>
</reference>
<proteinExistence type="predicted"/>
<dbReference type="Proteomes" id="UP000280842">
    <property type="component" value="Unassembled WGS sequence"/>
</dbReference>
<dbReference type="RefSeq" id="WP_121922356.1">
    <property type="nucleotide sequence ID" value="NZ_REFO01000010.1"/>
</dbReference>
<dbReference type="OrthoDB" id="15195at2"/>
<dbReference type="EMBL" id="REFO01000010">
    <property type="protein sequence ID" value="RMA97579.1"/>
    <property type="molecule type" value="Genomic_DNA"/>
</dbReference>
<comment type="caution">
    <text evidence="1">The sequence shown here is derived from an EMBL/GenBank/DDBJ whole genome shotgun (WGS) entry which is preliminary data.</text>
</comment>
<sequence length="94" mass="11455">MEKILQKLESIASEKGFELFFYKPTEEIWMTGTYQDLKFDIYIKHQRDGKYKFIFEIPFDKKVALFLNEENLLKRLDQIFTENLYFIQNQVEVS</sequence>